<evidence type="ECO:0000256" key="1">
    <source>
        <dbReference type="SAM" id="Phobius"/>
    </source>
</evidence>
<name>A0A7Y5ZAJ7_9PSED</name>
<dbReference type="Pfam" id="PF26002">
    <property type="entry name" value="Beta-barrel_AprE"/>
    <property type="match status" value="1"/>
</dbReference>
<dbReference type="AlphaFoldDB" id="A0A7Y5ZAJ7"/>
<dbReference type="RefSeq" id="WP_175364152.1">
    <property type="nucleotide sequence ID" value="NZ_JABFMR010000048.1"/>
</dbReference>
<accession>A0A7Y5ZAJ7</accession>
<reference evidence="3 4" key="1">
    <citation type="journal article" date="2020" name="Front. Plant Sci.">
        <title>Isolation of Rhizosphere Bacteria That Improve Quality and Water Stress Tolerance in Greenhouse Ornamentals.</title>
        <authorList>
            <person name="Nordstedt N.P."/>
            <person name="Jones M.L."/>
        </authorList>
    </citation>
    <scope>NUCLEOTIDE SEQUENCE [LARGE SCALE GENOMIC DNA]</scope>
    <source>
        <strain evidence="3 4">C7D2</strain>
    </source>
</reference>
<keyword evidence="1" id="KW-0812">Transmembrane</keyword>
<feature type="domain" description="AprE-like beta-barrel" evidence="2">
    <location>
        <begin position="307"/>
        <end position="399"/>
    </location>
</feature>
<dbReference type="PRINTS" id="PR01490">
    <property type="entry name" value="RTXTOXIND"/>
</dbReference>
<feature type="non-terminal residue" evidence="3">
    <location>
        <position position="407"/>
    </location>
</feature>
<comment type="caution">
    <text evidence="3">The sequence shown here is derived from an EMBL/GenBank/DDBJ whole genome shotgun (WGS) entry which is preliminary data.</text>
</comment>
<gene>
    <name evidence="3" type="ORF">HNO91_27035</name>
</gene>
<dbReference type="InterPro" id="IPR050739">
    <property type="entry name" value="MFP"/>
</dbReference>
<dbReference type="Gene3D" id="2.40.30.170">
    <property type="match status" value="1"/>
</dbReference>
<proteinExistence type="predicted"/>
<keyword evidence="1" id="KW-0472">Membrane</keyword>
<dbReference type="Gene3D" id="2.40.50.100">
    <property type="match status" value="1"/>
</dbReference>
<evidence type="ECO:0000259" key="2">
    <source>
        <dbReference type="Pfam" id="PF26002"/>
    </source>
</evidence>
<keyword evidence="1" id="KW-1133">Transmembrane helix</keyword>
<dbReference type="PANTHER" id="PTHR30386:SF28">
    <property type="entry name" value="EXPORTED PROTEIN"/>
    <property type="match status" value="1"/>
</dbReference>
<protein>
    <submittedName>
        <fullName evidence="3">HlyD family efflux transporter periplasmic adaptor subunit</fullName>
    </submittedName>
</protein>
<dbReference type="PANTHER" id="PTHR30386">
    <property type="entry name" value="MEMBRANE FUSION SUBUNIT OF EMRAB-TOLC MULTIDRUG EFFLUX PUMP"/>
    <property type="match status" value="1"/>
</dbReference>
<sequence>MSNIMFRKEALVAKASKNEIYGEIILASPIHHTLISAFAIVFTVITVGFLFGGDYTKRVTAHGELIPENGVTQIYAVQSGLIKTRSVSEGQEVKAGDTLFVLSSDRKSQKKLAIQETINAALQDKRSSLASAIKTTEHIHELEMEALRNNASTLVRERDNLDQQISLAVRKMALSEGSVKRYKGLMEQGYIAPEQLDQKQEEFLEQKIRLKDLERSRADVDYKYATVVRNISSTPLTQANIREELVRSLQVIDQELVENEAKYETVVSAPGDGIVTAIRGNVGQTAKVDEALAAIVPSESRFQAHLFVPSRAIGFVRKGAVVGVRYQSFPYQKFGQAKGSVLDISEAPLLQAEMPPIANPESSKEPMYRVTVELERQFVKAYGDVIPLRAGMLLDADIMLEKRKLYE</sequence>
<organism evidence="3 4">
    <name type="scientific">Pseudomonas corrugata</name>
    <dbReference type="NCBI Taxonomy" id="47879"/>
    <lineage>
        <taxon>Bacteria</taxon>
        <taxon>Pseudomonadati</taxon>
        <taxon>Pseudomonadota</taxon>
        <taxon>Gammaproteobacteria</taxon>
        <taxon>Pseudomonadales</taxon>
        <taxon>Pseudomonadaceae</taxon>
        <taxon>Pseudomonas</taxon>
    </lineage>
</organism>
<feature type="transmembrane region" description="Helical" evidence="1">
    <location>
        <begin position="30"/>
        <end position="51"/>
    </location>
</feature>
<dbReference type="EMBL" id="JABFMR010000048">
    <property type="protein sequence ID" value="NUT90092.1"/>
    <property type="molecule type" value="Genomic_DNA"/>
</dbReference>
<evidence type="ECO:0000313" key="3">
    <source>
        <dbReference type="EMBL" id="NUT90092.1"/>
    </source>
</evidence>
<evidence type="ECO:0000313" key="4">
    <source>
        <dbReference type="Proteomes" id="UP000536720"/>
    </source>
</evidence>
<dbReference type="Proteomes" id="UP000536720">
    <property type="component" value="Unassembled WGS sequence"/>
</dbReference>
<dbReference type="InterPro" id="IPR058982">
    <property type="entry name" value="Beta-barrel_AprE"/>
</dbReference>